<sequence>MHASASSEPLLGSGPCATTRDPSMTDGSATAAESTTSSVRRPPTGMRAAADLCAQLDEANGRRLDRQCAQLQHRRTEELGDILQRAGRLNAQRLTNQDYTPAAVRRIESLERVAERLDDPPDAGLAPRGDADPQHRTHEAFLHDVAARLRHIDGSAELPPPGQRAEHPRDHMRRFLLRSIERLHSLAPPAMETRQRFCRELVHGRQGGAASAGPTVASKP</sequence>
<evidence type="ECO:0000313" key="1">
    <source>
        <dbReference type="EMBL" id="KAJ2767444.1"/>
    </source>
</evidence>
<proteinExistence type="predicted"/>
<reference evidence="1" key="1">
    <citation type="submission" date="2022-07" db="EMBL/GenBank/DDBJ databases">
        <title>Phylogenomic reconstructions and comparative analyses of Kickxellomycotina fungi.</title>
        <authorList>
            <person name="Reynolds N.K."/>
            <person name="Stajich J.E."/>
            <person name="Barry K."/>
            <person name="Grigoriev I.V."/>
            <person name="Crous P."/>
            <person name="Smith M.E."/>
        </authorList>
    </citation>
    <scope>NUCLEOTIDE SEQUENCE</scope>
    <source>
        <strain evidence="1">CBS 109366</strain>
    </source>
</reference>
<keyword evidence="2" id="KW-1185">Reference proteome</keyword>
<name>A0ACC1JUN8_9FUNG</name>
<dbReference type="Proteomes" id="UP001140234">
    <property type="component" value="Unassembled WGS sequence"/>
</dbReference>
<dbReference type="EMBL" id="JANBUJ010001420">
    <property type="protein sequence ID" value="KAJ2767444.1"/>
    <property type="molecule type" value="Genomic_DNA"/>
</dbReference>
<gene>
    <name evidence="1" type="ORF">IWQ57_003945</name>
</gene>
<organism evidence="1 2">
    <name type="scientific">Coemansia nantahalensis</name>
    <dbReference type="NCBI Taxonomy" id="2789366"/>
    <lineage>
        <taxon>Eukaryota</taxon>
        <taxon>Fungi</taxon>
        <taxon>Fungi incertae sedis</taxon>
        <taxon>Zoopagomycota</taxon>
        <taxon>Kickxellomycotina</taxon>
        <taxon>Kickxellomycetes</taxon>
        <taxon>Kickxellales</taxon>
        <taxon>Kickxellaceae</taxon>
        <taxon>Coemansia</taxon>
    </lineage>
</organism>
<accession>A0ACC1JUN8</accession>
<evidence type="ECO:0000313" key="2">
    <source>
        <dbReference type="Proteomes" id="UP001140234"/>
    </source>
</evidence>
<comment type="caution">
    <text evidence="1">The sequence shown here is derived from an EMBL/GenBank/DDBJ whole genome shotgun (WGS) entry which is preliminary data.</text>
</comment>
<protein>
    <submittedName>
        <fullName evidence="1">Uncharacterized protein</fullName>
    </submittedName>
</protein>